<evidence type="ECO:0000256" key="2">
    <source>
        <dbReference type="ARBA" id="ARBA00039140"/>
    </source>
</evidence>
<dbReference type="Pfam" id="PF01339">
    <property type="entry name" value="CheB_methylest"/>
    <property type="match status" value="1"/>
</dbReference>
<dbReference type="EMBL" id="PXNN01000017">
    <property type="protein sequence ID" value="PSF07026.1"/>
    <property type="molecule type" value="Genomic_DNA"/>
</dbReference>
<dbReference type="GO" id="GO:0008984">
    <property type="term" value="F:protein-glutamate methylesterase activity"/>
    <property type="evidence" value="ECO:0007669"/>
    <property type="project" value="UniProtKB-EC"/>
</dbReference>
<accession>A0A2T1KA71</accession>
<dbReference type="InterPro" id="IPR011247">
    <property type="entry name" value="Chemotax_prot-Glu_Me-esterase"/>
</dbReference>
<feature type="domain" description="CheB-type methylesterase" evidence="6">
    <location>
        <begin position="10"/>
        <end position="193"/>
    </location>
</feature>
<dbReference type="Gene3D" id="3.40.50.180">
    <property type="entry name" value="Methylesterase CheB, C-terminal domain"/>
    <property type="match status" value="1"/>
</dbReference>
<feature type="active site" evidence="4">
    <location>
        <position position="15"/>
    </location>
</feature>
<organism evidence="7 8">
    <name type="scientific">Marinobacter halophilus</name>
    <dbReference type="NCBI Taxonomy" id="1323740"/>
    <lineage>
        <taxon>Bacteria</taxon>
        <taxon>Pseudomonadati</taxon>
        <taxon>Pseudomonadota</taxon>
        <taxon>Gammaproteobacteria</taxon>
        <taxon>Pseudomonadales</taxon>
        <taxon>Marinobacteraceae</taxon>
        <taxon>Marinobacter</taxon>
    </lineage>
</organism>
<keyword evidence="1 4" id="KW-0378">Hydrolase</keyword>
<reference evidence="7 8" key="1">
    <citation type="submission" date="2018-03" db="EMBL/GenBank/DDBJ databases">
        <title>Marinobacter brunus sp. nov., a marine bacterium of Gamma-proteobacteria isolated from the surface seawater of the South China Sea.</title>
        <authorList>
            <person name="Cheng H."/>
            <person name="Wu Y.-H."/>
            <person name="Xamxidin M."/>
            <person name="Xu X.-W."/>
        </authorList>
    </citation>
    <scope>NUCLEOTIDE SEQUENCE [LARGE SCALE GENOMIC DNA]</scope>
    <source>
        <strain evidence="7 8">JCM 30472</strain>
    </source>
</reference>
<dbReference type="GO" id="GO:0000156">
    <property type="term" value="F:phosphorelay response regulator activity"/>
    <property type="evidence" value="ECO:0007669"/>
    <property type="project" value="InterPro"/>
</dbReference>
<name>A0A2T1KA71_9GAMM</name>
<protein>
    <recommendedName>
        <fullName evidence="2">protein-glutamate methylesterase</fullName>
        <ecNumber evidence="2">3.1.1.61</ecNumber>
    </recommendedName>
</protein>
<dbReference type="InterPro" id="IPR000673">
    <property type="entry name" value="Sig_transdc_resp-reg_Me-estase"/>
</dbReference>
<dbReference type="PIRSF" id="PIRSF036461">
    <property type="entry name" value="Chmtx_methlestr"/>
    <property type="match status" value="1"/>
</dbReference>
<dbReference type="PANTHER" id="PTHR42872">
    <property type="entry name" value="PROTEIN-GLUTAMATE METHYLESTERASE/PROTEIN-GLUTAMINE GLUTAMINASE"/>
    <property type="match status" value="1"/>
</dbReference>
<dbReference type="OrthoDB" id="9793421at2"/>
<dbReference type="GO" id="GO:0006935">
    <property type="term" value="P:chemotaxis"/>
    <property type="evidence" value="ECO:0007669"/>
    <property type="project" value="UniProtKB-UniRule"/>
</dbReference>
<dbReference type="GO" id="GO:0005737">
    <property type="term" value="C:cytoplasm"/>
    <property type="evidence" value="ECO:0007669"/>
    <property type="project" value="InterPro"/>
</dbReference>
<dbReference type="AlphaFoldDB" id="A0A2T1KA71"/>
<dbReference type="CDD" id="cd16433">
    <property type="entry name" value="CheB"/>
    <property type="match status" value="1"/>
</dbReference>
<dbReference type="PANTHER" id="PTHR42872:SF6">
    <property type="entry name" value="PROTEIN-GLUTAMATE METHYLESTERASE_PROTEIN-GLUTAMINE GLUTAMINASE"/>
    <property type="match status" value="1"/>
</dbReference>
<feature type="active site" evidence="4">
    <location>
        <position position="135"/>
    </location>
</feature>
<proteinExistence type="predicted"/>
<dbReference type="EC" id="3.1.1.61" evidence="2"/>
<gene>
    <name evidence="7" type="ORF">C7H08_17870</name>
</gene>
<evidence type="ECO:0000256" key="5">
    <source>
        <dbReference type="SAM" id="MobiDB-lite"/>
    </source>
</evidence>
<evidence type="ECO:0000256" key="1">
    <source>
        <dbReference type="ARBA" id="ARBA00022801"/>
    </source>
</evidence>
<feature type="region of interest" description="Disordered" evidence="5">
    <location>
        <begin position="292"/>
        <end position="312"/>
    </location>
</feature>
<comment type="catalytic activity">
    <reaction evidence="3">
        <text>[protein]-L-glutamate 5-O-methyl ester + H2O = L-glutamyl-[protein] + methanol + H(+)</text>
        <dbReference type="Rhea" id="RHEA:23236"/>
        <dbReference type="Rhea" id="RHEA-COMP:10208"/>
        <dbReference type="Rhea" id="RHEA-COMP:10311"/>
        <dbReference type="ChEBI" id="CHEBI:15377"/>
        <dbReference type="ChEBI" id="CHEBI:15378"/>
        <dbReference type="ChEBI" id="CHEBI:17790"/>
        <dbReference type="ChEBI" id="CHEBI:29973"/>
        <dbReference type="ChEBI" id="CHEBI:82795"/>
        <dbReference type="EC" id="3.1.1.61"/>
    </reaction>
</comment>
<sequence>MKQIRNPMPVVVGASAGGMAALKELVAQLPEDFPAPVFVVNHMGMHTTGEALVNVLNGSGNLPCAQAHDQQAFKSGHIYLAPSDQHMLIDNGKILITKGARENRSRPAIDPLFRSAAVAYGNRVIGIILTGYLDDGTSGMMAIKRCGGVCIAQDPEDAAYPDMPRSVIANVGADYCMPIAGMGALLSELVTRELPERTPVPEDIVIEAKIAQRVLSDLPSVEALGHQVPYNCPDCGGVLWQMEEGSLLRYRCHTGHAFTSSALLAQQTVKVEETLWVALRMFEERQNLLVTMSKNESKQSPSSISQRAKDSQVHIDRIRAMLKATGKDLHGEKTE</sequence>
<evidence type="ECO:0000259" key="6">
    <source>
        <dbReference type="PROSITE" id="PS50122"/>
    </source>
</evidence>
<evidence type="ECO:0000256" key="4">
    <source>
        <dbReference type="PROSITE-ProRule" id="PRU00050"/>
    </source>
</evidence>
<feature type="compositionally biased region" description="Polar residues" evidence="5">
    <location>
        <begin position="292"/>
        <end position="306"/>
    </location>
</feature>
<dbReference type="SUPFAM" id="SSF52738">
    <property type="entry name" value="Methylesterase CheB, C-terminal domain"/>
    <property type="match status" value="1"/>
</dbReference>
<keyword evidence="8" id="KW-1185">Reference proteome</keyword>
<comment type="caution">
    <text evidence="7">The sequence shown here is derived from an EMBL/GenBank/DDBJ whole genome shotgun (WGS) entry which is preliminary data.</text>
</comment>
<dbReference type="Proteomes" id="UP000238385">
    <property type="component" value="Unassembled WGS sequence"/>
</dbReference>
<evidence type="ECO:0000313" key="8">
    <source>
        <dbReference type="Proteomes" id="UP000238385"/>
    </source>
</evidence>
<dbReference type="InterPro" id="IPR035909">
    <property type="entry name" value="CheB_C"/>
</dbReference>
<evidence type="ECO:0000256" key="3">
    <source>
        <dbReference type="ARBA" id="ARBA00048267"/>
    </source>
</evidence>
<keyword evidence="4" id="KW-0145">Chemotaxis</keyword>
<feature type="active site" evidence="4">
    <location>
        <position position="42"/>
    </location>
</feature>
<evidence type="ECO:0000313" key="7">
    <source>
        <dbReference type="EMBL" id="PSF07026.1"/>
    </source>
</evidence>
<dbReference type="PROSITE" id="PS50122">
    <property type="entry name" value="CHEB"/>
    <property type="match status" value="1"/>
</dbReference>